<dbReference type="EMBL" id="JASNJE010000015">
    <property type="protein sequence ID" value="MDK3074053.1"/>
    <property type="molecule type" value="Genomic_DNA"/>
</dbReference>
<dbReference type="PANTHER" id="PTHR38095:SF1">
    <property type="entry name" value="ANAEROBIC DIMETHYL SULFOXIDE REDUCTASE CHAIN YNFH"/>
    <property type="match status" value="1"/>
</dbReference>
<dbReference type="Pfam" id="PF04976">
    <property type="entry name" value="DmsC"/>
    <property type="match status" value="1"/>
</dbReference>
<feature type="transmembrane region" description="Helical" evidence="1">
    <location>
        <begin position="138"/>
        <end position="155"/>
    </location>
</feature>
<feature type="transmembrane region" description="Helical" evidence="1">
    <location>
        <begin position="161"/>
        <end position="178"/>
    </location>
</feature>
<gene>
    <name evidence="2" type="ORF">QO034_13105</name>
</gene>
<protein>
    <submittedName>
        <fullName evidence="2">Dimethyl sulfoxide reductase anchor subunit</fullName>
        <ecNumber evidence="2">1.8.5.3</ecNumber>
    </submittedName>
</protein>
<dbReference type="RefSeq" id="WP_284485988.1">
    <property type="nucleotide sequence ID" value="NZ_JASNJE010000015.1"/>
</dbReference>
<proteinExistence type="predicted"/>
<dbReference type="PANTHER" id="PTHR38095">
    <property type="entry name" value="ANAEROBIC DIMETHYL SULFOXIDE REDUCTASE CHAIN YNFH"/>
    <property type="match status" value="1"/>
</dbReference>
<evidence type="ECO:0000313" key="2">
    <source>
        <dbReference type="EMBL" id="MDK3074053.1"/>
    </source>
</evidence>
<sequence length="290" mass="30851">MHPAPSVILFTTCSGLGFGLLVWLGIGFPAVTGRVAFVFFAIAYLLAAGGLIASTFHLGRPERALKAFTQWHTSWLSREAWCAVAALTLMALYGAGLVFLGTAWPVVGLAGALASLATVFTTSMIYTQLKTVPRWHTVLTPLLFLAISVSGGALMAGQTGLAPWLLLLAGIVQVAVWLRGDGAFDASGTTLASATGLGEIGTVRAFESPHTGTNYLLREFVHVIGRKHARKLRMISLTLMTVLPVILLLLPFGHVLAALAVLSHLAGVAVSRWLFFAEAEHVVGLYYGKR</sequence>
<feature type="transmembrane region" description="Helical" evidence="1">
    <location>
        <begin position="7"/>
        <end position="31"/>
    </location>
</feature>
<dbReference type="GO" id="GO:0016491">
    <property type="term" value="F:oxidoreductase activity"/>
    <property type="evidence" value="ECO:0007669"/>
    <property type="project" value="UniProtKB-KW"/>
</dbReference>
<name>A0ABT7FG49_9RHOB</name>
<feature type="transmembrane region" description="Helical" evidence="1">
    <location>
        <begin position="106"/>
        <end position="126"/>
    </location>
</feature>
<reference evidence="2 3" key="1">
    <citation type="submission" date="2023-05" db="EMBL/GenBank/DDBJ databases">
        <title>Sedimentitalea sp. nov. JM2-8.</title>
        <authorList>
            <person name="Huang J."/>
        </authorList>
    </citation>
    <scope>NUCLEOTIDE SEQUENCE [LARGE SCALE GENOMIC DNA]</scope>
    <source>
        <strain evidence="2 3">JM2-8</strain>
    </source>
</reference>
<feature type="transmembrane region" description="Helical" evidence="1">
    <location>
        <begin position="80"/>
        <end position="100"/>
    </location>
</feature>
<evidence type="ECO:0000313" key="3">
    <source>
        <dbReference type="Proteomes" id="UP001227126"/>
    </source>
</evidence>
<dbReference type="InterPro" id="IPR007059">
    <property type="entry name" value="DmsC"/>
</dbReference>
<keyword evidence="2" id="KW-0560">Oxidoreductase</keyword>
<keyword evidence="1" id="KW-0472">Membrane</keyword>
<organism evidence="2 3">
    <name type="scientific">Sedimentitalea xiamensis</name>
    <dbReference type="NCBI Taxonomy" id="3050037"/>
    <lineage>
        <taxon>Bacteria</taxon>
        <taxon>Pseudomonadati</taxon>
        <taxon>Pseudomonadota</taxon>
        <taxon>Alphaproteobacteria</taxon>
        <taxon>Rhodobacterales</taxon>
        <taxon>Paracoccaceae</taxon>
        <taxon>Sedimentitalea</taxon>
    </lineage>
</organism>
<feature type="transmembrane region" description="Helical" evidence="1">
    <location>
        <begin position="37"/>
        <end position="59"/>
    </location>
</feature>
<keyword evidence="3" id="KW-1185">Reference proteome</keyword>
<keyword evidence="1" id="KW-1133">Transmembrane helix</keyword>
<dbReference type="Proteomes" id="UP001227126">
    <property type="component" value="Unassembled WGS sequence"/>
</dbReference>
<accession>A0ABT7FG49</accession>
<dbReference type="EC" id="1.8.5.3" evidence="2"/>
<feature type="transmembrane region" description="Helical" evidence="1">
    <location>
        <begin position="232"/>
        <end position="250"/>
    </location>
</feature>
<evidence type="ECO:0000256" key="1">
    <source>
        <dbReference type="SAM" id="Phobius"/>
    </source>
</evidence>
<comment type="caution">
    <text evidence="2">The sequence shown here is derived from an EMBL/GenBank/DDBJ whole genome shotgun (WGS) entry which is preliminary data.</text>
</comment>
<keyword evidence="1" id="KW-0812">Transmembrane</keyword>